<sequence length="437" mass="48623">MGSRKKKASKNPKKNESTDQAKNKTGKSAASRISEKDQGESEFKVPFPPKLRTLRVKLSPLRIVETPKEENEISPGSSREGETPLRIVKTQKEETEISPGSSREEQPLFKVPEVPSPIHWKKLAISKEASAASKVNVTTKIATGSSDKELKFKVPFDPHPKEKRFITIKLFPAERTPKEKAAIETPTGKDESEFKVPPLPKRKIAEMFPAYIIPIGRAAAEITTDSERADESEFKVPLFPGPEIVQMFSAYNNPIERAAAEITTDSERADESEFKVPPLPKRKIAEMFPAYIIPIGRAAAEITTDSERADESEFKVPLCPRPEIVQMFSAYINPIGRAAAEITTDSERADESEFKVPPLPKRKKVEMFSAYNNPIGRAAAEITTDSERAGTVDISEYLYAIQLVNFLGRNYTGIPGVDYPLDLSTKVKWLFNLGLCS</sequence>
<feature type="compositionally biased region" description="Basic and acidic residues" evidence="1">
    <location>
        <begin position="33"/>
        <end position="43"/>
    </location>
</feature>
<feature type="compositionally biased region" description="Basic and acidic residues" evidence="1">
    <location>
        <begin position="13"/>
        <end position="22"/>
    </location>
</feature>
<evidence type="ECO:0000256" key="1">
    <source>
        <dbReference type="SAM" id="MobiDB-lite"/>
    </source>
</evidence>
<accession>A0A8X6P864</accession>
<comment type="caution">
    <text evidence="2">The sequence shown here is derived from an EMBL/GenBank/DDBJ whole genome shotgun (WGS) entry which is preliminary data.</text>
</comment>
<evidence type="ECO:0000313" key="2">
    <source>
        <dbReference type="EMBL" id="GFT56862.1"/>
    </source>
</evidence>
<dbReference type="AlphaFoldDB" id="A0A8X6P864"/>
<feature type="compositionally biased region" description="Basic residues" evidence="1">
    <location>
        <begin position="1"/>
        <end position="12"/>
    </location>
</feature>
<evidence type="ECO:0000313" key="3">
    <source>
        <dbReference type="Proteomes" id="UP000887013"/>
    </source>
</evidence>
<dbReference type="EMBL" id="BMAW01113393">
    <property type="protein sequence ID" value="GFT56862.1"/>
    <property type="molecule type" value="Genomic_DNA"/>
</dbReference>
<dbReference type="Proteomes" id="UP000887013">
    <property type="component" value="Unassembled WGS sequence"/>
</dbReference>
<name>A0A8X6P864_NEPPI</name>
<protein>
    <submittedName>
        <fullName evidence="2">Uncharacterized protein</fullName>
    </submittedName>
</protein>
<gene>
    <name evidence="2" type="ORF">NPIL_115281</name>
</gene>
<organism evidence="2 3">
    <name type="scientific">Nephila pilipes</name>
    <name type="common">Giant wood spider</name>
    <name type="synonym">Nephila maculata</name>
    <dbReference type="NCBI Taxonomy" id="299642"/>
    <lineage>
        <taxon>Eukaryota</taxon>
        <taxon>Metazoa</taxon>
        <taxon>Ecdysozoa</taxon>
        <taxon>Arthropoda</taxon>
        <taxon>Chelicerata</taxon>
        <taxon>Arachnida</taxon>
        <taxon>Araneae</taxon>
        <taxon>Araneomorphae</taxon>
        <taxon>Entelegynae</taxon>
        <taxon>Araneoidea</taxon>
        <taxon>Nephilidae</taxon>
        <taxon>Nephila</taxon>
    </lineage>
</organism>
<keyword evidence="3" id="KW-1185">Reference proteome</keyword>
<proteinExistence type="predicted"/>
<feature type="region of interest" description="Disordered" evidence="1">
    <location>
        <begin position="1"/>
        <end position="110"/>
    </location>
</feature>
<reference evidence="2" key="1">
    <citation type="submission" date="2020-08" db="EMBL/GenBank/DDBJ databases">
        <title>Multicomponent nature underlies the extraordinary mechanical properties of spider dragline silk.</title>
        <authorList>
            <person name="Kono N."/>
            <person name="Nakamura H."/>
            <person name="Mori M."/>
            <person name="Yoshida Y."/>
            <person name="Ohtoshi R."/>
            <person name="Malay A.D."/>
            <person name="Moran D.A.P."/>
            <person name="Tomita M."/>
            <person name="Numata K."/>
            <person name="Arakawa K."/>
        </authorList>
    </citation>
    <scope>NUCLEOTIDE SEQUENCE</scope>
</reference>